<dbReference type="RefSeq" id="WP_219732674.1">
    <property type="nucleotide sequence ID" value="NZ_CP043641.1"/>
</dbReference>
<evidence type="ECO:0000313" key="1">
    <source>
        <dbReference type="EMBL" id="QNE34041.1"/>
    </source>
</evidence>
<dbReference type="KEGG" id="lse:F1C12_02045"/>
<accession>A0A7G6Y6C6</accession>
<dbReference type="AlphaFoldDB" id="A0A7G6Y6C6"/>
<gene>
    <name evidence="1" type="ORF">F1C12_02045</name>
</gene>
<organism evidence="1 2">
    <name type="scientific">Leifsonia shinshuensis</name>
    <dbReference type="NCBI Taxonomy" id="150026"/>
    <lineage>
        <taxon>Bacteria</taxon>
        <taxon>Bacillati</taxon>
        <taxon>Actinomycetota</taxon>
        <taxon>Actinomycetes</taxon>
        <taxon>Micrococcales</taxon>
        <taxon>Microbacteriaceae</taxon>
        <taxon>Leifsonia</taxon>
    </lineage>
</organism>
<evidence type="ECO:0000313" key="2">
    <source>
        <dbReference type="Proteomes" id="UP000515511"/>
    </source>
</evidence>
<sequence length="110" mass="12452">MREPSFTTCEAWMGQVERYLDGHGGEAMMRRHDVDRDAVLNVARVELDNVDAEGRSRLTHEQLARLVDEPRKTVARARLVLIDSGFEALESDPRRAGHATRVLQRQPSTA</sequence>
<protein>
    <submittedName>
        <fullName evidence="1">Uncharacterized protein</fullName>
    </submittedName>
</protein>
<dbReference type="EMBL" id="CP043641">
    <property type="protein sequence ID" value="QNE34041.1"/>
    <property type="molecule type" value="Genomic_DNA"/>
</dbReference>
<name>A0A7G6Y6C6_9MICO</name>
<dbReference type="Proteomes" id="UP000515511">
    <property type="component" value="Chromosome"/>
</dbReference>
<reference evidence="2" key="1">
    <citation type="submission" date="2019-09" db="EMBL/GenBank/DDBJ databases">
        <title>Antimicrobial potential of Antarctic Bacteria.</title>
        <authorList>
            <person name="Benaud N."/>
            <person name="Edwards R.J."/>
            <person name="Ferrari B.C."/>
        </authorList>
    </citation>
    <scope>NUCLEOTIDE SEQUENCE [LARGE SCALE GENOMIC DNA]</scope>
    <source>
        <strain evidence="2">INR9</strain>
    </source>
</reference>
<proteinExistence type="predicted"/>